<evidence type="ECO:0000313" key="1">
    <source>
        <dbReference type="EMBL" id="AJE02812.1"/>
    </source>
</evidence>
<name>A0A0B5B8C7_9BACT</name>
<dbReference type="PANTHER" id="PTHR34796:SF1">
    <property type="entry name" value="EXPRESSED PROTEIN"/>
    <property type="match status" value="1"/>
</dbReference>
<dbReference type="SUPFAM" id="SSF140663">
    <property type="entry name" value="TTHA0068-like"/>
    <property type="match status" value="1"/>
</dbReference>
<dbReference type="OrthoDB" id="9799942at2"/>
<accession>A0A0B5B8C7</accession>
<evidence type="ECO:0000313" key="2">
    <source>
        <dbReference type="Proteomes" id="UP000057609"/>
    </source>
</evidence>
<dbReference type="RefSeq" id="WP_039741023.1">
    <property type="nucleotide sequence ID" value="NZ_CP009788.1"/>
</dbReference>
<dbReference type="HOGENOM" id="CLU_125317_1_0_7"/>
<dbReference type="KEGG" id="gpi:GPICK_05025"/>
<evidence type="ECO:0008006" key="3">
    <source>
        <dbReference type="Google" id="ProtNLM"/>
    </source>
</evidence>
<proteinExistence type="predicted"/>
<dbReference type="Gene3D" id="1.10.3450.10">
    <property type="entry name" value="TTHA0068-like"/>
    <property type="match status" value="1"/>
</dbReference>
<protein>
    <recommendedName>
        <fullName evidence="3">DUF309 domain-containing protein</fullName>
    </recommendedName>
</protein>
<dbReference type="AlphaFoldDB" id="A0A0B5B8C7"/>
<dbReference type="PANTHER" id="PTHR34796">
    <property type="entry name" value="EXPRESSED PROTEIN"/>
    <property type="match status" value="1"/>
</dbReference>
<dbReference type="Pfam" id="PF03745">
    <property type="entry name" value="DUF309"/>
    <property type="match status" value="1"/>
</dbReference>
<reference evidence="1 2" key="1">
    <citation type="journal article" date="2015" name="Genome Announc.">
        <title>Complete Genome of Geobacter pickeringii G13T, a Metal-Reducing Isolate from Sedimentary Kaolin Deposits.</title>
        <authorList>
            <person name="Badalamenti J.P."/>
            <person name="Bond D.R."/>
        </authorList>
    </citation>
    <scope>NUCLEOTIDE SEQUENCE [LARGE SCALE GENOMIC DNA]</scope>
    <source>
        <strain evidence="1 2">G13</strain>
    </source>
</reference>
<dbReference type="Proteomes" id="UP000057609">
    <property type="component" value="Chromosome"/>
</dbReference>
<sequence length="136" mass="15280">MNDGFCDESCAGPPPEELRRGIEEFNRGEWFDCHETLEELWAGEQRAVRSLYQGVLQVAVALHHWREGNYRGALFLLDSAARLLDQVAPVCRGVDAAALAESARKIHETLVHLGAERMEELDRSLIPRISLADSPR</sequence>
<organism evidence="1 2">
    <name type="scientific">Geobacter pickeringii</name>
    <dbReference type="NCBI Taxonomy" id="345632"/>
    <lineage>
        <taxon>Bacteria</taxon>
        <taxon>Pseudomonadati</taxon>
        <taxon>Thermodesulfobacteriota</taxon>
        <taxon>Desulfuromonadia</taxon>
        <taxon>Geobacterales</taxon>
        <taxon>Geobacteraceae</taxon>
        <taxon>Geobacter</taxon>
    </lineage>
</organism>
<keyword evidence="2" id="KW-1185">Reference proteome</keyword>
<gene>
    <name evidence="1" type="ORF">GPICK_05025</name>
</gene>
<dbReference type="InterPro" id="IPR005500">
    <property type="entry name" value="DUF309"/>
</dbReference>
<dbReference type="STRING" id="345632.GPICK_05025"/>
<dbReference type="EMBL" id="CP009788">
    <property type="protein sequence ID" value="AJE02812.1"/>
    <property type="molecule type" value="Genomic_DNA"/>
</dbReference>
<dbReference type="InterPro" id="IPR023203">
    <property type="entry name" value="TTHA0068_sf"/>
</dbReference>